<keyword evidence="5" id="KW-0963">Cytoplasm</keyword>
<evidence type="ECO:0000256" key="2">
    <source>
        <dbReference type="ARBA" id="ARBA00004496"/>
    </source>
</evidence>
<evidence type="ECO:0000256" key="5">
    <source>
        <dbReference type="ARBA" id="ARBA00022490"/>
    </source>
</evidence>
<dbReference type="AlphaFoldDB" id="A0A9P8PJ82"/>
<dbReference type="PANTHER" id="PTHR23354:SF130">
    <property type="entry name" value="RESTRICTION OF TELOMERE CAPPING PROTEIN 5"/>
    <property type="match status" value="1"/>
</dbReference>
<dbReference type="GO" id="GO:0006979">
    <property type="term" value="P:response to oxidative stress"/>
    <property type="evidence" value="ECO:0007669"/>
    <property type="project" value="TreeGrafter"/>
</dbReference>
<evidence type="ECO:0000256" key="4">
    <source>
        <dbReference type="ARBA" id="ARBA00015163"/>
    </source>
</evidence>
<protein>
    <recommendedName>
        <fullName evidence="4">Restriction of telomere capping protein 5</fullName>
    </recommendedName>
</protein>
<dbReference type="GO" id="GO:0005634">
    <property type="term" value="C:nucleus"/>
    <property type="evidence" value="ECO:0007669"/>
    <property type="project" value="TreeGrafter"/>
</dbReference>
<dbReference type="PROSITE" id="PS51886">
    <property type="entry name" value="TLDC"/>
    <property type="match status" value="1"/>
</dbReference>
<gene>
    <name evidence="7" type="ORF">WICMUC_004377</name>
</gene>
<dbReference type="InterPro" id="IPR006571">
    <property type="entry name" value="TLDc_dom"/>
</dbReference>
<feature type="domain" description="TLDc" evidence="6">
    <location>
        <begin position="315"/>
        <end position="531"/>
    </location>
</feature>
<dbReference type="PANTHER" id="PTHR23354">
    <property type="entry name" value="NUCLEOLAR PROTEIN 7/ESTROGEN RECEPTOR COACTIVATOR-RELATED"/>
    <property type="match status" value="1"/>
</dbReference>
<comment type="caution">
    <text evidence="7">The sequence shown here is derived from an EMBL/GenBank/DDBJ whole genome shotgun (WGS) entry which is preliminary data.</text>
</comment>
<sequence>MGQSSSLEDHRDSAKRIISTDHLIAEFYETCVKQYQTIEMISFKANLKKFNKDLSSSVDINEFISLLGIPEDKPQLADVLFRLVRALSRFPNISNFHSDIISIDGLIIAMTLLNQERYHRILTKEYDYKKLIFIALLGKSNEKSKMNDSVLETAYLDGYHNISWSNMPQVKQTFSRNEETIEASASDILYLISFLLTITRLDPTKSLKSFSKEFNELNRYKLHSLSILKAMNSSIRHDNIKTSTVSYRQFSEVIDRTAPNLLKPLSYFLDTLLFQFQDDSFKKVLNEKENEQYTKKIEKNENHTESASKMTDIEKKIDTCTLAQISTFLKHEIIYSSLRKLYIGSESGFSMRSLESKVFKWNAPTIILIKGSRISTNITNPRYKSLEEDYPKFNQPRLQSQSDSDKIVYGVYIDQPWRITNKDYFGTENTLMFQLFPVQKVFKPTINAKNLIYFNTLGGGIGFGNNQPYLKNNTKKYYPGNVSLTIESALEFAIFRNLGLGGSYRNLGVEELNTEYEDRFLIRDVEVWGCGGTKEIEEQNKRWEWEQNEAKRRQAINLKSLGEDRAILEMAGIIGQYSQSGGSI</sequence>
<proteinExistence type="inferred from homology"/>
<accession>A0A9P8PJ82</accession>
<evidence type="ECO:0000313" key="7">
    <source>
        <dbReference type="EMBL" id="KAH3672282.1"/>
    </source>
</evidence>
<comment type="similarity">
    <text evidence="3">Belongs to the RTC5 family.</text>
</comment>
<name>A0A9P8PJ82_9ASCO</name>
<evidence type="ECO:0000256" key="3">
    <source>
        <dbReference type="ARBA" id="ARBA00006731"/>
    </source>
</evidence>
<comment type="function">
    <text evidence="1">May be involved in a process influencing telomere capping.</text>
</comment>
<keyword evidence="8" id="KW-1185">Reference proteome</keyword>
<reference evidence="7" key="2">
    <citation type="submission" date="2021-01" db="EMBL/GenBank/DDBJ databases">
        <authorList>
            <person name="Schikora-Tamarit M.A."/>
        </authorList>
    </citation>
    <scope>NUCLEOTIDE SEQUENCE</scope>
    <source>
        <strain evidence="7">CBS6341</strain>
    </source>
</reference>
<evidence type="ECO:0000256" key="1">
    <source>
        <dbReference type="ARBA" id="ARBA00002738"/>
    </source>
</evidence>
<organism evidence="7 8">
    <name type="scientific">Wickerhamomyces mucosus</name>
    <dbReference type="NCBI Taxonomy" id="1378264"/>
    <lineage>
        <taxon>Eukaryota</taxon>
        <taxon>Fungi</taxon>
        <taxon>Dikarya</taxon>
        <taxon>Ascomycota</taxon>
        <taxon>Saccharomycotina</taxon>
        <taxon>Saccharomycetes</taxon>
        <taxon>Phaffomycetales</taxon>
        <taxon>Wickerhamomycetaceae</taxon>
        <taxon>Wickerhamomyces</taxon>
    </lineage>
</organism>
<reference evidence="7" key="1">
    <citation type="journal article" date="2021" name="Open Biol.">
        <title>Shared evolutionary footprints suggest mitochondrial oxidative damage underlies multiple complex I losses in fungi.</title>
        <authorList>
            <person name="Schikora-Tamarit M.A."/>
            <person name="Marcet-Houben M."/>
            <person name="Nosek J."/>
            <person name="Gabaldon T."/>
        </authorList>
    </citation>
    <scope>NUCLEOTIDE SEQUENCE</scope>
    <source>
        <strain evidence="7">CBS6341</strain>
    </source>
</reference>
<dbReference type="EMBL" id="JAEUBF010001168">
    <property type="protein sequence ID" value="KAH3672282.1"/>
    <property type="molecule type" value="Genomic_DNA"/>
</dbReference>
<evidence type="ECO:0000259" key="6">
    <source>
        <dbReference type="PROSITE" id="PS51886"/>
    </source>
</evidence>
<dbReference type="GO" id="GO:0005737">
    <property type="term" value="C:cytoplasm"/>
    <property type="evidence" value="ECO:0007669"/>
    <property type="project" value="UniProtKB-SubCell"/>
</dbReference>
<dbReference type="SMART" id="SM00584">
    <property type="entry name" value="TLDc"/>
    <property type="match status" value="1"/>
</dbReference>
<comment type="subcellular location">
    <subcellularLocation>
        <location evidence="2">Cytoplasm</location>
    </subcellularLocation>
</comment>
<evidence type="ECO:0000313" key="8">
    <source>
        <dbReference type="Proteomes" id="UP000769528"/>
    </source>
</evidence>
<dbReference type="OrthoDB" id="289228at2759"/>
<dbReference type="Pfam" id="PF07534">
    <property type="entry name" value="TLD"/>
    <property type="match status" value="1"/>
</dbReference>
<dbReference type="Proteomes" id="UP000769528">
    <property type="component" value="Unassembled WGS sequence"/>
</dbReference>